<name>A3ZX83_9BACT</name>
<evidence type="ECO:0000313" key="2">
    <source>
        <dbReference type="Proteomes" id="UP000004358"/>
    </source>
</evidence>
<proteinExistence type="predicted"/>
<comment type="caution">
    <text evidence="1">The sequence shown here is derived from an EMBL/GenBank/DDBJ whole genome shotgun (WGS) entry which is preliminary data.</text>
</comment>
<reference evidence="1 2" key="1">
    <citation type="submission" date="2006-02" db="EMBL/GenBank/DDBJ databases">
        <authorList>
            <person name="Amann R."/>
            <person name="Ferriera S."/>
            <person name="Johnson J."/>
            <person name="Kravitz S."/>
            <person name="Halpern A."/>
            <person name="Remington K."/>
            <person name="Beeson K."/>
            <person name="Tran B."/>
            <person name="Rogers Y.-H."/>
            <person name="Friedman R."/>
            <person name="Venter J.C."/>
        </authorList>
    </citation>
    <scope>NUCLEOTIDE SEQUENCE [LARGE SCALE GENOMIC DNA]</scope>
    <source>
        <strain evidence="1 2">DSM 3645</strain>
    </source>
</reference>
<gene>
    <name evidence="1" type="ORF">DSM3645_27848</name>
</gene>
<dbReference type="EMBL" id="AANZ01000017">
    <property type="protein sequence ID" value="EAQ78968.1"/>
    <property type="molecule type" value="Genomic_DNA"/>
</dbReference>
<dbReference type="Proteomes" id="UP000004358">
    <property type="component" value="Unassembled WGS sequence"/>
</dbReference>
<accession>A3ZX83</accession>
<dbReference type="AlphaFoldDB" id="A3ZX83"/>
<protein>
    <submittedName>
        <fullName evidence="1">Uncharacterized protein</fullName>
    </submittedName>
</protein>
<dbReference type="HOGENOM" id="CLU_2951063_0_0_0"/>
<organism evidence="1 2">
    <name type="scientific">Blastopirellula marina DSM 3645</name>
    <dbReference type="NCBI Taxonomy" id="314230"/>
    <lineage>
        <taxon>Bacteria</taxon>
        <taxon>Pseudomonadati</taxon>
        <taxon>Planctomycetota</taxon>
        <taxon>Planctomycetia</taxon>
        <taxon>Pirellulales</taxon>
        <taxon>Pirellulaceae</taxon>
        <taxon>Blastopirellula</taxon>
    </lineage>
</organism>
<dbReference type="STRING" id="314230.DSM3645_27848"/>
<sequence length="59" mass="6677">MRLRDGWNIITACILEKFMSGLAWKVRANSNKGNLDVIPTTHYDKRRPVRLSFSASIGA</sequence>
<evidence type="ECO:0000313" key="1">
    <source>
        <dbReference type="EMBL" id="EAQ78968.1"/>
    </source>
</evidence>